<dbReference type="Pfam" id="PF01288">
    <property type="entry name" value="HPPK"/>
    <property type="match status" value="1"/>
</dbReference>
<evidence type="ECO:0000313" key="18">
    <source>
        <dbReference type="Proteomes" id="UP000473826"/>
    </source>
</evidence>
<evidence type="ECO:0000256" key="3">
    <source>
        <dbReference type="ARBA" id="ARBA00001946"/>
    </source>
</evidence>
<keyword evidence="12" id="KW-0067">ATP-binding</keyword>
<keyword evidence="14" id="KW-0289">Folate biosynthesis</keyword>
<keyword evidence="8" id="KW-0808">Transferase</keyword>
<dbReference type="GO" id="GO:0003848">
    <property type="term" value="F:2-amino-4-hydroxy-6-hydroxymethyldihydropteridine diphosphokinase activity"/>
    <property type="evidence" value="ECO:0007669"/>
    <property type="project" value="UniProtKB-EC"/>
</dbReference>
<dbReference type="InterPro" id="IPR000489">
    <property type="entry name" value="Pterin-binding_dom"/>
</dbReference>
<evidence type="ECO:0000256" key="12">
    <source>
        <dbReference type="ARBA" id="ARBA00022840"/>
    </source>
</evidence>
<evidence type="ECO:0000256" key="1">
    <source>
        <dbReference type="ARBA" id="ARBA00000012"/>
    </source>
</evidence>
<evidence type="ECO:0000259" key="16">
    <source>
        <dbReference type="PROSITE" id="PS50972"/>
    </source>
</evidence>
<evidence type="ECO:0000256" key="4">
    <source>
        <dbReference type="ARBA" id="ARBA00004763"/>
    </source>
</evidence>
<evidence type="ECO:0000256" key="11">
    <source>
        <dbReference type="ARBA" id="ARBA00022777"/>
    </source>
</evidence>
<evidence type="ECO:0000256" key="2">
    <source>
        <dbReference type="ARBA" id="ARBA00000198"/>
    </source>
</evidence>
<dbReference type="PROSITE" id="PS50972">
    <property type="entry name" value="PTERIN_BINDING"/>
    <property type="match status" value="1"/>
</dbReference>
<evidence type="ECO:0000256" key="13">
    <source>
        <dbReference type="ARBA" id="ARBA00022842"/>
    </source>
</evidence>
<evidence type="ECO:0000256" key="6">
    <source>
        <dbReference type="ARBA" id="ARBA00009640"/>
    </source>
</evidence>
<evidence type="ECO:0000256" key="8">
    <source>
        <dbReference type="ARBA" id="ARBA00022679"/>
    </source>
</evidence>
<comment type="caution">
    <text evidence="17">The sequence shown here is derived from an EMBL/GenBank/DDBJ whole genome shotgun (WGS) entry which is preliminary data.</text>
</comment>
<evidence type="ECO:0000256" key="10">
    <source>
        <dbReference type="ARBA" id="ARBA00022741"/>
    </source>
</evidence>
<feature type="domain" description="Pterin-binding" evidence="16">
    <location>
        <begin position="455"/>
        <end position="725"/>
    </location>
</feature>
<dbReference type="GO" id="GO:0004156">
    <property type="term" value="F:dihydropteroate synthase activity"/>
    <property type="evidence" value="ECO:0007669"/>
    <property type="project" value="UniProtKB-EC"/>
</dbReference>
<organism evidence="17 18">
    <name type="scientific">Vanrija humicola</name>
    <name type="common">Yeast</name>
    <name type="synonym">Cryptococcus humicola</name>
    <dbReference type="NCBI Taxonomy" id="5417"/>
    <lineage>
        <taxon>Eukaryota</taxon>
        <taxon>Fungi</taxon>
        <taxon>Dikarya</taxon>
        <taxon>Basidiomycota</taxon>
        <taxon>Agaricomycotina</taxon>
        <taxon>Tremellomycetes</taxon>
        <taxon>Trichosporonales</taxon>
        <taxon>Trichosporonaceae</taxon>
        <taxon>Vanrija</taxon>
    </lineage>
</organism>
<proteinExistence type="inferred from homology"/>
<keyword evidence="18" id="KW-1185">Reference proteome</keyword>
<dbReference type="NCBIfam" id="TIGR01498">
    <property type="entry name" value="folK"/>
    <property type="match status" value="1"/>
</dbReference>
<dbReference type="Gene3D" id="3.20.20.20">
    <property type="entry name" value="Dihydropteroate synthase-like"/>
    <property type="match status" value="1"/>
</dbReference>
<dbReference type="AlphaFoldDB" id="A0A7D8V173"/>
<comment type="catalytic activity">
    <reaction evidence="2">
        <text>6-hydroxymethyl-7,8-dihydropterin + ATP = (7,8-dihydropterin-6-yl)methyl diphosphate + AMP + H(+)</text>
        <dbReference type="Rhea" id="RHEA:11412"/>
        <dbReference type="ChEBI" id="CHEBI:15378"/>
        <dbReference type="ChEBI" id="CHEBI:30616"/>
        <dbReference type="ChEBI" id="CHEBI:44841"/>
        <dbReference type="ChEBI" id="CHEBI:72950"/>
        <dbReference type="ChEBI" id="CHEBI:456215"/>
        <dbReference type="EC" id="2.7.6.3"/>
    </reaction>
</comment>
<dbReference type="Pfam" id="PF02152">
    <property type="entry name" value="FolB"/>
    <property type="match status" value="1"/>
</dbReference>
<sequence length="741" mass="77835">MPADRISVTALTCHLAQGLGPSAFGLNPPPPCPVELDIDISLAPEVVPHCVDEDDMQGLGVNYSSVSKAVYAAVTSRSFARPAELLDTVAAVPLELKAVSSVRVTARLPRALLSAQSAEYARTFSPSLAGPISCTLRDLRVSCIIGLHPHERAERQRLEADITVTGPGVGADDWSHKAVADAAFDWLEKSSFGTLESLADTFARELLALPAVPPNSAIDVDIRKPSALPFATPSISVSRRVEDFAKRGGVRAGASSSRPYYTSARRTGPRVFIAVGSNIGDRVGHVRRAVKLLEAAGCALIDTSRLYESEPMYVEDQALFLNGVIEVATALPPLDLLRVLKRTETEIGRTKTFRNGPRVIDLDLVLYGDEVVRVGQPGDAADEDGVGWLECPHASLAEREFVLRPLADIAPELIHPAFGTSVAELLSRVAPGGLAPVIPFSAPAKVLRLTSPATPAIMAIFNATPDSFSDGNERHTETSGALERLTQLVSSSRVPAVIDIGGMSTRPNSEPCSSEEEIERVVPLVTAARASDGPLASIAISVDTYRPEVALAAVKAGASCINDVRGGAEDGMAAAMAEADVPVVLMHSRGDSTTMLTSEAQDYSALGGVVNGVATELGDAVQRALDAGVKRWDIILDPGLGFAKSQDDHLRLLRSLPELAASPALANLPLLIGGSRKGFVGRVTGRTVPSERGAGDAAISAWCTSSGVVDLLRVHDAESAADTVAMAAAIRDVAPIPPPKA</sequence>
<dbReference type="InterPro" id="IPR006390">
    <property type="entry name" value="DHP_synth_dom"/>
</dbReference>
<keyword evidence="13" id="KW-0460">Magnesium</keyword>
<name>A0A7D8V173_VANHU</name>
<dbReference type="InterPro" id="IPR035907">
    <property type="entry name" value="Hppk_sf"/>
</dbReference>
<dbReference type="GO" id="GO:0004150">
    <property type="term" value="F:dihydroneopterin aldolase activity"/>
    <property type="evidence" value="ECO:0007669"/>
    <property type="project" value="InterPro"/>
</dbReference>
<comment type="catalytic activity">
    <reaction evidence="1">
        <text>(7,8-dihydropterin-6-yl)methyl diphosphate + 4-aminobenzoate = 7,8-dihydropteroate + diphosphate</text>
        <dbReference type="Rhea" id="RHEA:19949"/>
        <dbReference type="ChEBI" id="CHEBI:17836"/>
        <dbReference type="ChEBI" id="CHEBI:17839"/>
        <dbReference type="ChEBI" id="CHEBI:33019"/>
        <dbReference type="ChEBI" id="CHEBI:72950"/>
        <dbReference type="EC" id="2.5.1.15"/>
    </reaction>
</comment>
<dbReference type="NCBIfam" id="TIGR01496">
    <property type="entry name" value="DHPS"/>
    <property type="match status" value="1"/>
</dbReference>
<dbReference type="SUPFAM" id="SSF55083">
    <property type="entry name" value="6-hydroxymethyl-7,8-dihydropterin pyrophosphokinase, HPPK"/>
    <property type="match status" value="1"/>
</dbReference>
<dbReference type="CDD" id="cd00483">
    <property type="entry name" value="HPPK"/>
    <property type="match status" value="1"/>
</dbReference>
<dbReference type="Gene3D" id="3.30.70.560">
    <property type="entry name" value="7,8-Dihydro-6-hydroxymethylpterin-pyrophosphokinase HPPK"/>
    <property type="match status" value="1"/>
</dbReference>
<dbReference type="SMART" id="SM00905">
    <property type="entry name" value="FolB"/>
    <property type="match status" value="1"/>
</dbReference>
<accession>A0A7D8V173</accession>
<dbReference type="GO" id="GO:0005524">
    <property type="term" value="F:ATP binding"/>
    <property type="evidence" value="ECO:0007669"/>
    <property type="project" value="UniProtKB-KW"/>
</dbReference>
<evidence type="ECO:0000256" key="5">
    <source>
        <dbReference type="ARBA" id="ARBA00005051"/>
    </source>
</evidence>
<keyword evidence="11" id="KW-0418">Kinase</keyword>
<dbReference type="Gene3D" id="3.30.1130.10">
    <property type="match status" value="2"/>
</dbReference>
<dbReference type="GO" id="GO:0016301">
    <property type="term" value="F:kinase activity"/>
    <property type="evidence" value="ECO:0007669"/>
    <property type="project" value="UniProtKB-KW"/>
</dbReference>
<dbReference type="GO" id="GO:0046656">
    <property type="term" value="P:folic acid biosynthetic process"/>
    <property type="evidence" value="ECO:0007669"/>
    <property type="project" value="UniProtKB-KW"/>
</dbReference>
<reference evidence="17 18" key="1">
    <citation type="journal article" date="2019" name="PLoS Genet.">
        <title>Convergent evolution of linked mating-type loci in basidiomycete fungi.</title>
        <authorList>
            <person name="Sun S."/>
            <person name="Coelho M.A."/>
            <person name="Heitman J."/>
            <person name="Nowrousian M."/>
        </authorList>
    </citation>
    <scope>NUCLEOTIDE SEQUENCE [LARGE SCALE GENOMIC DNA]</scope>
    <source>
        <strain evidence="17 18">CBS 4282</strain>
    </source>
</reference>
<dbReference type="OrthoDB" id="615426at2759"/>
<keyword evidence="10" id="KW-0547">Nucleotide-binding</keyword>
<comment type="pathway">
    <text evidence="5">Cofactor biosynthesis; tetrahydrofolate biosynthesis; 2-amino-4-hydroxy-6-hydroxymethyl-7,8-dihydropteridine diphosphate from 7,8-dihydroneopterin triphosphate: step 4/4.</text>
</comment>
<dbReference type="InterPro" id="IPR011005">
    <property type="entry name" value="Dihydropteroate_synth-like_sf"/>
</dbReference>
<dbReference type="GO" id="GO:0046872">
    <property type="term" value="F:metal ion binding"/>
    <property type="evidence" value="ECO:0007669"/>
    <property type="project" value="UniProtKB-KW"/>
</dbReference>
<dbReference type="InterPro" id="IPR006157">
    <property type="entry name" value="FolB_dom"/>
</dbReference>
<comment type="similarity">
    <text evidence="6">In the N-terminal section; belongs to the DHNA family.</text>
</comment>
<evidence type="ECO:0000313" key="17">
    <source>
        <dbReference type="EMBL" id="TXT12940.1"/>
    </source>
</evidence>
<dbReference type="PANTHER" id="PTHR20941:SF1">
    <property type="entry name" value="FOLIC ACID SYNTHESIS PROTEIN FOL1"/>
    <property type="match status" value="1"/>
</dbReference>
<gene>
    <name evidence="17" type="ORF">VHUM_01341</name>
</gene>
<dbReference type="InterPro" id="IPR000550">
    <property type="entry name" value="Hppk"/>
</dbReference>
<comment type="cofactor">
    <cofactor evidence="3">
        <name>Mg(2+)</name>
        <dbReference type="ChEBI" id="CHEBI:18420"/>
    </cofactor>
</comment>
<evidence type="ECO:0000256" key="15">
    <source>
        <dbReference type="ARBA" id="ARBA00023268"/>
    </source>
</evidence>
<dbReference type="PROSITE" id="PS00794">
    <property type="entry name" value="HPPK"/>
    <property type="match status" value="1"/>
</dbReference>
<dbReference type="Pfam" id="PF00809">
    <property type="entry name" value="Pterin_bind"/>
    <property type="match status" value="1"/>
</dbReference>
<keyword evidence="9" id="KW-0479">Metal-binding</keyword>
<keyword evidence="15" id="KW-0511">Multifunctional enzyme</keyword>
<evidence type="ECO:0000256" key="9">
    <source>
        <dbReference type="ARBA" id="ARBA00022723"/>
    </source>
</evidence>
<comment type="similarity">
    <text evidence="7">In the C-terminal section; belongs to the DHPS family.</text>
</comment>
<dbReference type="Proteomes" id="UP000473826">
    <property type="component" value="Unassembled WGS sequence"/>
</dbReference>
<protein>
    <recommendedName>
        <fullName evidence="16">Pterin-binding domain-containing protein</fullName>
    </recommendedName>
</protein>
<dbReference type="GO" id="GO:0046654">
    <property type="term" value="P:tetrahydrofolate biosynthetic process"/>
    <property type="evidence" value="ECO:0007669"/>
    <property type="project" value="UniProtKB-UniPathway"/>
</dbReference>
<dbReference type="GO" id="GO:0005740">
    <property type="term" value="C:mitochondrial envelope"/>
    <property type="evidence" value="ECO:0007669"/>
    <property type="project" value="TreeGrafter"/>
</dbReference>
<dbReference type="InterPro" id="IPR043133">
    <property type="entry name" value="GTP-CH-I_C/QueF"/>
</dbReference>
<evidence type="ECO:0000256" key="7">
    <source>
        <dbReference type="ARBA" id="ARBA00009951"/>
    </source>
</evidence>
<comment type="pathway">
    <text evidence="4">Cofactor biosynthesis; tetrahydrofolate biosynthesis; 7,8-dihydrofolate from 2-amino-4-hydroxy-6-hydroxymethyl-7,8-dihydropteridine diphosphate and 4-aminobenzoate: step 1/2.</text>
</comment>
<evidence type="ECO:0000256" key="14">
    <source>
        <dbReference type="ARBA" id="ARBA00022909"/>
    </source>
</evidence>
<dbReference type="PANTHER" id="PTHR20941">
    <property type="entry name" value="FOLATE SYNTHESIS PROTEINS"/>
    <property type="match status" value="1"/>
</dbReference>
<dbReference type="CDD" id="cd00739">
    <property type="entry name" value="DHPS"/>
    <property type="match status" value="1"/>
</dbReference>
<dbReference type="SUPFAM" id="SSF55620">
    <property type="entry name" value="Tetrahydrobiopterin biosynthesis enzymes-like"/>
    <property type="match status" value="1"/>
</dbReference>
<dbReference type="UniPathway" id="UPA00077">
    <property type="reaction ID" value="UER00155"/>
</dbReference>
<dbReference type="InterPro" id="IPR045031">
    <property type="entry name" value="DHP_synth-like"/>
</dbReference>
<dbReference type="SUPFAM" id="SSF51717">
    <property type="entry name" value="Dihydropteroate synthetase-like"/>
    <property type="match status" value="1"/>
</dbReference>
<dbReference type="EMBL" id="QKWK01000003">
    <property type="protein sequence ID" value="TXT12940.1"/>
    <property type="molecule type" value="Genomic_DNA"/>
</dbReference>